<evidence type="ECO:0000256" key="1">
    <source>
        <dbReference type="SAM" id="MobiDB-lite"/>
    </source>
</evidence>
<comment type="caution">
    <text evidence="2">The sequence shown here is derived from an EMBL/GenBank/DDBJ whole genome shotgun (WGS) entry which is preliminary data.</text>
</comment>
<gene>
    <name evidence="2" type="ORF">KC622_01640</name>
</gene>
<proteinExistence type="predicted"/>
<accession>A0A955I5R7</accession>
<dbReference type="Proteomes" id="UP000748332">
    <property type="component" value="Unassembled WGS sequence"/>
</dbReference>
<sequence length="247" mass="27097">MASTTVQNNPNTQDLRAGFPRSPEVAVYEYGLLPESIKAFVSEEFWNSLTIEQRVLVSDLESNKLPPQLQGTVPEAVWATLSPTQRFEFLIDSFKKGKSVVGNRAEAIISTPEVSDTEIQPEQEVSPEMKIESPVDQGEVDQGEVDQGEIDAAEMGEAVKDIQSIEDEHSQVIKSVDNQPQANQREYSPADQFSSDVLGQIGIGYTPSSEALVEDPKAFLNKPDTTQSVSWVAAILTKIGDMLRQGV</sequence>
<reference evidence="2" key="1">
    <citation type="submission" date="2020-04" db="EMBL/GenBank/DDBJ databases">
        <authorList>
            <person name="Zhang T."/>
        </authorList>
    </citation>
    <scope>NUCLEOTIDE SEQUENCE</scope>
    <source>
        <strain evidence="2">HKST-UBA16</strain>
    </source>
</reference>
<dbReference type="EMBL" id="JAGQLM010000064">
    <property type="protein sequence ID" value="MCA9375013.1"/>
    <property type="molecule type" value="Genomic_DNA"/>
</dbReference>
<feature type="region of interest" description="Disordered" evidence="1">
    <location>
        <begin position="113"/>
        <end position="142"/>
    </location>
</feature>
<dbReference type="AlphaFoldDB" id="A0A955I5R7"/>
<reference evidence="2" key="2">
    <citation type="journal article" date="2021" name="Microbiome">
        <title>Successional dynamics and alternative stable states in a saline activated sludge microbial community over 9 years.</title>
        <authorList>
            <person name="Wang Y."/>
            <person name="Ye J."/>
            <person name="Ju F."/>
            <person name="Liu L."/>
            <person name="Boyd J.A."/>
            <person name="Deng Y."/>
            <person name="Parks D.H."/>
            <person name="Jiang X."/>
            <person name="Yin X."/>
            <person name="Woodcroft B.J."/>
            <person name="Tyson G.W."/>
            <person name="Hugenholtz P."/>
            <person name="Polz M.F."/>
            <person name="Zhang T."/>
        </authorList>
    </citation>
    <scope>NUCLEOTIDE SEQUENCE</scope>
    <source>
        <strain evidence="2">HKST-UBA16</strain>
    </source>
</reference>
<organism evidence="2 3">
    <name type="scientific">Candidatus Dojkabacteria bacterium</name>
    <dbReference type="NCBI Taxonomy" id="2099670"/>
    <lineage>
        <taxon>Bacteria</taxon>
        <taxon>Candidatus Dojkabacteria</taxon>
    </lineage>
</organism>
<name>A0A955I5R7_9BACT</name>
<evidence type="ECO:0000313" key="3">
    <source>
        <dbReference type="Proteomes" id="UP000748332"/>
    </source>
</evidence>
<evidence type="ECO:0000313" key="2">
    <source>
        <dbReference type="EMBL" id="MCA9375013.1"/>
    </source>
</evidence>
<protein>
    <submittedName>
        <fullName evidence="2">Uncharacterized protein</fullName>
    </submittedName>
</protein>